<feature type="region of interest" description="Disordered" evidence="1">
    <location>
        <begin position="1"/>
        <end position="171"/>
    </location>
</feature>
<feature type="compositionally biased region" description="Basic and acidic residues" evidence="1">
    <location>
        <begin position="106"/>
        <end position="123"/>
    </location>
</feature>
<feature type="compositionally biased region" description="Basic and acidic residues" evidence="1">
    <location>
        <begin position="27"/>
        <end position="36"/>
    </location>
</feature>
<dbReference type="OrthoDB" id="129894at2759"/>
<protein>
    <submittedName>
        <fullName evidence="2">Unnamed protein product</fullName>
    </submittedName>
</protein>
<dbReference type="Proteomes" id="UP001165121">
    <property type="component" value="Unassembled WGS sequence"/>
</dbReference>
<feature type="compositionally biased region" description="Low complexity" evidence="1">
    <location>
        <begin position="59"/>
        <end position="71"/>
    </location>
</feature>
<sequence>MQNRLATAANESNLRQDNSIEITGDGSKPKNADLKSRTSSVSSEDLAEVLHELDAAGDTTKSAGTSKSTKAPQNIPRTSHQSRNRPPGDDALTEVLQQLDEEDEEASHGDTDDCDYEEKRSAGDVDTEDQSEDTKDTPKKNRGSSRLYVTELSIEPPRQNRKETESDIHVW</sequence>
<dbReference type="AlphaFoldDB" id="A0A9W7CWG5"/>
<evidence type="ECO:0000313" key="2">
    <source>
        <dbReference type="EMBL" id="GMF44872.1"/>
    </source>
</evidence>
<proteinExistence type="predicted"/>
<comment type="caution">
    <text evidence="2">The sequence shown here is derived from an EMBL/GenBank/DDBJ whole genome shotgun (WGS) entry which is preliminary data.</text>
</comment>
<evidence type="ECO:0000313" key="3">
    <source>
        <dbReference type="Proteomes" id="UP001165121"/>
    </source>
</evidence>
<keyword evidence="3" id="KW-1185">Reference proteome</keyword>
<accession>A0A9W7CWG5</accession>
<evidence type="ECO:0000256" key="1">
    <source>
        <dbReference type="SAM" id="MobiDB-lite"/>
    </source>
</evidence>
<name>A0A9W7CWG5_9STRA</name>
<feature type="compositionally biased region" description="Polar residues" evidence="1">
    <location>
        <begin position="1"/>
        <end position="21"/>
    </location>
</feature>
<feature type="compositionally biased region" description="Basic and acidic residues" evidence="1">
    <location>
        <begin position="158"/>
        <end position="171"/>
    </location>
</feature>
<gene>
    <name evidence="2" type="ORF">Pfra01_001584200</name>
</gene>
<reference evidence="2" key="1">
    <citation type="submission" date="2023-04" db="EMBL/GenBank/DDBJ databases">
        <title>Phytophthora fragariaefolia NBRC 109709.</title>
        <authorList>
            <person name="Ichikawa N."/>
            <person name="Sato H."/>
            <person name="Tonouchi N."/>
        </authorList>
    </citation>
    <scope>NUCLEOTIDE SEQUENCE</scope>
    <source>
        <strain evidence="2">NBRC 109709</strain>
    </source>
</reference>
<organism evidence="2 3">
    <name type="scientific">Phytophthora fragariaefolia</name>
    <dbReference type="NCBI Taxonomy" id="1490495"/>
    <lineage>
        <taxon>Eukaryota</taxon>
        <taxon>Sar</taxon>
        <taxon>Stramenopiles</taxon>
        <taxon>Oomycota</taxon>
        <taxon>Peronosporomycetes</taxon>
        <taxon>Peronosporales</taxon>
        <taxon>Peronosporaceae</taxon>
        <taxon>Phytophthora</taxon>
    </lineage>
</organism>
<dbReference type="EMBL" id="BSXT01001737">
    <property type="protein sequence ID" value="GMF44872.1"/>
    <property type="molecule type" value="Genomic_DNA"/>
</dbReference>